<gene>
    <name evidence="1" type="ORF">Ari01nite_88230</name>
</gene>
<organism evidence="1 2">
    <name type="scientific">Paractinoplanes rishiriensis</name>
    <dbReference type="NCBI Taxonomy" id="1050105"/>
    <lineage>
        <taxon>Bacteria</taxon>
        <taxon>Bacillati</taxon>
        <taxon>Actinomycetota</taxon>
        <taxon>Actinomycetes</taxon>
        <taxon>Micromonosporales</taxon>
        <taxon>Micromonosporaceae</taxon>
        <taxon>Paractinoplanes</taxon>
    </lineage>
</organism>
<sequence>MIRVVPMFGCRAQHRAAVGHIRTAGEIVPTKKWAVFYYAPPSGSHFAISTCDLLESSGCITDHTLPALREPQIASVPDFGS</sequence>
<name>A0A919KA81_9ACTN</name>
<evidence type="ECO:0000313" key="1">
    <source>
        <dbReference type="EMBL" id="GIF01359.1"/>
    </source>
</evidence>
<evidence type="ECO:0000313" key="2">
    <source>
        <dbReference type="Proteomes" id="UP000636960"/>
    </source>
</evidence>
<dbReference type="EMBL" id="BOMV01000102">
    <property type="protein sequence ID" value="GIF01359.1"/>
    <property type="molecule type" value="Genomic_DNA"/>
</dbReference>
<reference evidence="1" key="1">
    <citation type="submission" date="2021-01" db="EMBL/GenBank/DDBJ databases">
        <title>Whole genome shotgun sequence of Actinoplanes rishiriensis NBRC 108556.</title>
        <authorList>
            <person name="Komaki H."/>
            <person name="Tamura T."/>
        </authorList>
    </citation>
    <scope>NUCLEOTIDE SEQUENCE</scope>
    <source>
        <strain evidence="1">NBRC 108556</strain>
    </source>
</reference>
<comment type="caution">
    <text evidence="1">The sequence shown here is derived from an EMBL/GenBank/DDBJ whole genome shotgun (WGS) entry which is preliminary data.</text>
</comment>
<dbReference type="AlphaFoldDB" id="A0A919KA81"/>
<proteinExistence type="predicted"/>
<dbReference type="Proteomes" id="UP000636960">
    <property type="component" value="Unassembled WGS sequence"/>
</dbReference>
<keyword evidence="2" id="KW-1185">Reference proteome</keyword>
<protein>
    <submittedName>
        <fullName evidence="1">Uncharacterized protein</fullName>
    </submittedName>
</protein>
<accession>A0A919KA81</accession>